<dbReference type="PRINTS" id="PR01042">
    <property type="entry name" value="TRNASYNTHASP"/>
</dbReference>
<feature type="domain" description="Aminoacyl-transfer RNA synthetases class-II family profile" evidence="8">
    <location>
        <begin position="257"/>
        <end position="659"/>
    </location>
</feature>
<dbReference type="OrthoDB" id="439710at2759"/>
<dbReference type="PROSITE" id="PS50862">
    <property type="entry name" value="AA_TRNA_LIGASE_II"/>
    <property type="match status" value="1"/>
</dbReference>
<evidence type="ECO:0000256" key="1">
    <source>
        <dbReference type="ARBA" id="ARBA00006303"/>
    </source>
</evidence>
<dbReference type="Pfam" id="PF00152">
    <property type="entry name" value="tRNA-synt_2"/>
    <property type="match status" value="1"/>
</dbReference>
<proteinExistence type="inferred from homology"/>
<dbReference type="Pfam" id="PF01336">
    <property type="entry name" value="tRNA_anti-codon"/>
    <property type="match status" value="1"/>
</dbReference>
<keyword evidence="2" id="KW-0436">Ligase</keyword>
<dbReference type="CDD" id="cd04317">
    <property type="entry name" value="EcAspRS_like_N"/>
    <property type="match status" value="1"/>
</dbReference>
<dbReference type="InParanoid" id="A0A165QQV3"/>
<dbReference type="InterPro" id="IPR004524">
    <property type="entry name" value="Asp-tRNA-ligase_1"/>
</dbReference>
<dbReference type="Gene3D" id="3.30.930.10">
    <property type="entry name" value="Bira Bifunctional Protein, Domain 2"/>
    <property type="match status" value="2"/>
</dbReference>
<evidence type="ECO:0000256" key="3">
    <source>
        <dbReference type="ARBA" id="ARBA00022741"/>
    </source>
</evidence>
<keyword evidence="10" id="KW-1185">Reference proteome</keyword>
<keyword evidence="5" id="KW-0648">Protein biosynthesis</keyword>
<keyword evidence="3" id="KW-0547">Nucleotide-binding</keyword>
<keyword evidence="6" id="KW-0030">Aminoacyl-tRNA synthetase</keyword>
<evidence type="ECO:0000256" key="6">
    <source>
        <dbReference type="ARBA" id="ARBA00023146"/>
    </source>
</evidence>
<dbReference type="HAMAP" id="MF_00044">
    <property type="entry name" value="Asp_tRNA_synth_type1"/>
    <property type="match status" value="1"/>
</dbReference>
<dbReference type="GO" id="GO:0003676">
    <property type="term" value="F:nucleic acid binding"/>
    <property type="evidence" value="ECO:0007669"/>
    <property type="project" value="InterPro"/>
</dbReference>
<dbReference type="Proteomes" id="UP000077266">
    <property type="component" value="Unassembled WGS sequence"/>
</dbReference>
<dbReference type="InterPro" id="IPR045864">
    <property type="entry name" value="aa-tRNA-synth_II/BPL/LPL"/>
</dbReference>
<dbReference type="Gene3D" id="2.40.50.140">
    <property type="entry name" value="Nucleic acid-binding proteins"/>
    <property type="match status" value="1"/>
</dbReference>
<dbReference type="InterPro" id="IPR047089">
    <property type="entry name" value="Asp-tRNA-ligase_1_N"/>
</dbReference>
<dbReference type="GO" id="GO:0004815">
    <property type="term" value="F:aspartate-tRNA ligase activity"/>
    <property type="evidence" value="ECO:0007669"/>
    <property type="project" value="TreeGrafter"/>
</dbReference>
<dbReference type="SUPFAM" id="SSF50249">
    <property type="entry name" value="Nucleic acid-binding proteins"/>
    <property type="match status" value="1"/>
</dbReference>
<evidence type="ECO:0000256" key="4">
    <source>
        <dbReference type="ARBA" id="ARBA00022840"/>
    </source>
</evidence>
<dbReference type="InterPro" id="IPR012340">
    <property type="entry name" value="NA-bd_OB-fold"/>
</dbReference>
<dbReference type="Gene3D" id="3.30.1360.30">
    <property type="entry name" value="GAD-like domain"/>
    <property type="match status" value="1"/>
</dbReference>
<gene>
    <name evidence="9" type="ORF">EXIGLDRAFT_709477</name>
</gene>
<protein>
    <recommendedName>
        <fullName evidence="8">Aminoacyl-transfer RNA synthetases class-II family profile domain-containing protein</fullName>
    </recommendedName>
</protein>
<evidence type="ECO:0000313" key="10">
    <source>
        <dbReference type="Proteomes" id="UP000077266"/>
    </source>
</evidence>
<dbReference type="InterPro" id="IPR002312">
    <property type="entry name" value="Asp/Asn-tRNA-synth_IIb"/>
</dbReference>
<dbReference type="EMBL" id="KV425882">
    <property type="protein sequence ID" value="KZW03952.1"/>
    <property type="molecule type" value="Genomic_DNA"/>
</dbReference>
<dbReference type="GO" id="GO:0005739">
    <property type="term" value="C:mitochondrion"/>
    <property type="evidence" value="ECO:0007669"/>
    <property type="project" value="TreeGrafter"/>
</dbReference>
<sequence length="685" mass="75958">MADGECKRDGSPHVGHGAREHAHERGEDVARLLVARSELERAHMLGKACVTRKREHSALSGAGEHDMSVELTLGDVGESARGERERDEVAGPDEGADDVDRLYGSHHCAQLSAADAGKQVLLAGWILPERPVSKSFSFFPLKDANGSTQLVAFKPKKDAPENTRNVLAELSQVPVESTVLIEGEVVLRPQNAVRPEPAGDIEVHVRDFTLLNPALREHMPFIPSSHTGDNLPNEELRLKHRYLDLRRPQLAANIRKRSQVAHVVRNFLHECDFVEVETPVLLQSSPEGAREFLVPSRTSSSDDEPRFYALSQSPQQPKQLLVCSGAVDRYFQLARCFRDEDGRRDRQPEFTQIDLEMAFVSWRPPQSERDNSGWRVGGSEIRDVVQNMLRTVFALDGIALPELFPVLRYQEAMAKYGSDKPDTRFRLQIQDVTVLLPEAERAAAAEADSARTRRSHKHNSLCKPTSSAHLTCALAETLKLEPGDTIWISTRPRVATAAEREGALCGRIACLIGLWTPPREPALLWVTEFPLFTRADEDKDLLAHGRWSSSHHPFTAPMVEDLPLLASGDFAKIRGQHFDLVLNGYEIGGGSVRVHDPQMQERILRDVLELSDTECATFAHLLAALRSGAPPHGGMALGFDRFMAILCNTRSIRDVIAFPKTAGGADLLFNSPSPVAREVLKQYGL</sequence>
<dbReference type="FunCoup" id="A0A165QQV3">
    <property type="interactions" value="482"/>
</dbReference>
<dbReference type="InterPro" id="IPR004365">
    <property type="entry name" value="NA-bd_OB_tRNA"/>
</dbReference>
<dbReference type="GO" id="GO:0005524">
    <property type="term" value="F:ATP binding"/>
    <property type="evidence" value="ECO:0007669"/>
    <property type="project" value="UniProtKB-KW"/>
</dbReference>
<organism evidence="9 10">
    <name type="scientific">Exidia glandulosa HHB12029</name>
    <dbReference type="NCBI Taxonomy" id="1314781"/>
    <lineage>
        <taxon>Eukaryota</taxon>
        <taxon>Fungi</taxon>
        <taxon>Dikarya</taxon>
        <taxon>Basidiomycota</taxon>
        <taxon>Agaricomycotina</taxon>
        <taxon>Agaricomycetes</taxon>
        <taxon>Auriculariales</taxon>
        <taxon>Exidiaceae</taxon>
        <taxon>Exidia</taxon>
    </lineage>
</organism>
<evidence type="ECO:0000256" key="5">
    <source>
        <dbReference type="ARBA" id="ARBA00022917"/>
    </source>
</evidence>
<dbReference type="AlphaFoldDB" id="A0A165QQV3"/>
<feature type="region of interest" description="Disordered" evidence="7">
    <location>
        <begin position="1"/>
        <end position="26"/>
    </location>
</feature>
<name>A0A165QQV3_EXIGL</name>
<dbReference type="STRING" id="1314781.A0A165QQV3"/>
<evidence type="ECO:0000256" key="7">
    <source>
        <dbReference type="SAM" id="MobiDB-lite"/>
    </source>
</evidence>
<accession>A0A165QQV3</accession>
<reference evidence="9 10" key="1">
    <citation type="journal article" date="2016" name="Mol. Biol. Evol.">
        <title>Comparative Genomics of Early-Diverging Mushroom-Forming Fungi Provides Insights into the Origins of Lignocellulose Decay Capabilities.</title>
        <authorList>
            <person name="Nagy L.G."/>
            <person name="Riley R."/>
            <person name="Tritt A."/>
            <person name="Adam C."/>
            <person name="Daum C."/>
            <person name="Floudas D."/>
            <person name="Sun H."/>
            <person name="Yadav J.S."/>
            <person name="Pangilinan J."/>
            <person name="Larsson K.H."/>
            <person name="Matsuura K."/>
            <person name="Barry K."/>
            <person name="Labutti K."/>
            <person name="Kuo R."/>
            <person name="Ohm R.A."/>
            <person name="Bhattacharya S.S."/>
            <person name="Shirouzu T."/>
            <person name="Yoshinaga Y."/>
            <person name="Martin F.M."/>
            <person name="Grigoriev I.V."/>
            <person name="Hibbett D.S."/>
        </authorList>
    </citation>
    <scope>NUCLEOTIDE SEQUENCE [LARGE SCALE GENOMIC DNA]</scope>
    <source>
        <strain evidence="9 10">HHB12029</strain>
    </source>
</reference>
<feature type="region of interest" description="Disordered" evidence="7">
    <location>
        <begin position="56"/>
        <end position="96"/>
    </location>
</feature>
<dbReference type="InterPro" id="IPR006195">
    <property type="entry name" value="aa-tRNA-synth_II"/>
</dbReference>
<evidence type="ECO:0000313" key="9">
    <source>
        <dbReference type="EMBL" id="KZW03952.1"/>
    </source>
</evidence>
<evidence type="ECO:0000259" key="8">
    <source>
        <dbReference type="PROSITE" id="PS50862"/>
    </source>
</evidence>
<dbReference type="InterPro" id="IPR004364">
    <property type="entry name" value="Aa-tRNA-synt_II"/>
</dbReference>
<dbReference type="PANTHER" id="PTHR22594:SF5">
    <property type="entry name" value="ASPARTATE--TRNA LIGASE, MITOCHONDRIAL"/>
    <property type="match status" value="1"/>
</dbReference>
<dbReference type="InterPro" id="IPR004115">
    <property type="entry name" value="GAD-like_sf"/>
</dbReference>
<keyword evidence="4" id="KW-0067">ATP-binding</keyword>
<dbReference type="GO" id="GO:0006422">
    <property type="term" value="P:aspartyl-tRNA aminoacylation"/>
    <property type="evidence" value="ECO:0007669"/>
    <property type="project" value="TreeGrafter"/>
</dbReference>
<comment type="similarity">
    <text evidence="1">Belongs to the class-II aminoacyl-tRNA synthetase family. Type 1 subfamily.</text>
</comment>
<evidence type="ECO:0000256" key="2">
    <source>
        <dbReference type="ARBA" id="ARBA00022598"/>
    </source>
</evidence>
<dbReference type="SUPFAM" id="SSF55681">
    <property type="entry name" value="Class II aaRS and biotin synthetases"/>
    <property type="match status" value="1"/>
</dbReference>
<feature type="compositionally biased region" description="Basic and acidic residues" evidence="7">
    <location>
        <begin position="78"/>
        <end position="89"/>
    </location>
</feature>
<dbReference type="PANTHER" id="PTHR22594">
    <property type="entry name" value="ASPARTYL/LYSYL-TRNA SYNTHETASE"/>
    <property type="match status" value="1"/>
</dbReference>